<dbReference type="EMBL" id="CP001682">
    <property type="protein sequence ID" value="ACU93940.1"/>
    <property type="molecule type" value="Genomic_DNA"/>
</dbReference>
<dbReference type="PANTHER" id="PTHR43742">
    <property type="entry name" value="TRIMETHYLAMINE-N-OXIDE REDUCTASE"/>
    <property type="match status" value="1"/>
</dbReference>
<dbReference type="SUPFAM" id="SSF53706">
    <property type="entry name" value="Formate dehydrogenase/DMSO reductase, domains 1-3"/>
    <property type="match status" value="1"/>
</dbReference>
<sequence>MSENALTRRGFLATSAGVLSAAALSGYVGFEAWERAYADDADEKNGTVSVVHSLCNGCSNKCGFAGYVVDGRLHKMIGDEAHPTGKGKLCARGYAYANIAYDKDRLTDPLKKNERGEFEAITWEEAFEEIGAQVKDILADKGPSALAIVEDPRPSGDYYSRRFMNALGSANIYTHAAACNLSCRSGAFLAIGANEWSSDIAHSKMTMFIGRSYADGIRPAQITAMQNGFDAGAHIVIVDPRYSNSQRFADEWVPIKPGTDLALVLAMSNVIVSEERYDTAFIEAYGEGFEEYAATVREYTPEWAASKTGIDAVTIRRLALEMADAAPACSIVAGWRGPSGCQYKNSGELGRAVALFNALLGTYGAKGGSKISAKFAAGKLDAGKFPSVPKPEVKQVGADEYPLARTNMGSALAAAKAAHEGKLSGMFFYNCNMVGGYANPAYLSEAVESLPLSVCIDVQMSETAMACQYVLPDTSYLERDEVPAFNGGSTPSVSLRSKVIEVVHPNTKPCDEIFTGLAKACGVGQYFEFTVQELAQAQLASVGVDYEAAKRIGTVGVPQAAPKASAVLTWGTPSGKVMFANQKCVDAGLTAAPSWIEPEVMPYGNELRLIEAKQPIHSHTMTANNEFLMSLTHRYDLTRAWISVKTAESLGVSEGDEIEISNTQHTGRIRAHVTNRIVDSAIYLPSAYGRNVKDQHTADGVGLCPADFVKFQIEPAYGSAMSHEACVTVKKVGA</sequence>
<evidence type="ECO:0000313" key="10">
    <source>
        <dbReference type="EMBL" id="ACU93940.1"/>
    </source>
</evidence>
<dbReference type="SUPFAM" id="SSF50692">
    <property type="entry name" value="ADC-like"/>
    <property type="match status" value="1"/>
</dbReference>
<keyword evidence="6" id="KW-0560">Oxidoreductase</keyword>
<dbReference type="Gene3D" id="2.40.40.20">
    <property type="match status" value="1"/>
</dbReference>
<reference evidence="10 11" key="1">
    <citation type="journal article" date="2009" name="Stand. Genomic Sci.">
        <title>Complete genome sequence of Cryptobacterium curtum type strain (12-3).</title>
        <authorList>
            <person name="Mavrommatis K."/>
            <person name="Pukall R."/>
            <person name="Rohde C."/>
            <person name="Chen F."/>
            <person name="Sims D."/>
            <person name="Brettin T."/>
            <person name="Kuske C."/>
            <person name="Detter J.C."/>
            <person name="Han C."/>
            <person name="Lapidus A."/>
            <person name="Copeland A."/>
            <person name="Glavina Del Rio T."/>
            <person name="Nolan M."/>
            <person name="Lucas S."/>
            <person name="Tice H."/>
            <person name="Cheng J.F."/>
            <person name="Bruce D."/>
            <person name="Goodwin L."/>
            <person name="Pitluck S."/>
            <person name="Ovchinnikova G."/>
            <person name="Pati A."/>
            <person name="Ivanova N."/>
            <person name="Chen A."/>
            <person name="Palaniappan K."/>
            <person name="Chain P."/>
            <person name="D'haeseleer P."/>
            <person name="Goker M."/>
            <person name="Bristow J."/>
            <person name="Eisen J.A."/>
            <person name="Markowitz V."/>
            <person name="Hugenholtz P."/>
            <person name="Rohde M."/>
            <person name="Klenk H.P."/>
            <person name="Kyrpides N.C."/>
        </authorList>
    </citation>
    <scope>NUCLEOTIDE SEQUENCE [LARGE SCALE GENOMIC DNA]</scope>
    <source>
        <strain evidence="11">ATCC 700683 / DSM 15641 / 12-3</strain>
    </source>
</reference>
<dbReference type="GO" id="GO:0043546">
    <property type="term" value="F:molybdopterin cofactor binding"/>
    <property type="evidence" value="ECO:0007669"/>
    <property type="project" value="InterPro"/>
</dbReference>
<dbReference type="Gene3D" id="3.40.50.740">
    <property type="match status" value="1"/>
</dbReference>
<dbReference type="eggNOG" id="COG0243">
    <property type="taxonomic scope" value="Bacteria"/>
</dbReference>
<dbReference type="STRING" id="469378.Ccur_02090"/>
<dbReference type="GO" id="GO:0051539">
    <property type="term" value="F:4 iron, 4 sulfur cluster binding"/>
    <property type="evidence" value="ECO:0007669"/>
    <property type="project" value="UniProtKB-KW"/>
</dbReference>
<keyword evidence="5" id="KW-0732">Signal</keyword>
<dbReference type="Pfam" id="PF04879">
    <property type="entry name" value="Molybdop_Fe4S4"/>
    <property type="match status" value="1"/>
</dbReference>
<name>C7MM00_CRYCD</name>
<dbReference type="InterPro" id="IPR006311">
    <property type="entry name" value="TAT_signal"/>
</dbReference>
<dbReference type="KEGG" id="ccu:Ccur_02090"/>
<feature type="domain" description="4Fe-4S Mo/W bis-MGD-type" evidence="9">
    <location>
        <begin position="48"/>
        <end position="104"/>
    </location>
</feature>
<evidence type="ECO:0000259" key="9">
    <source>
        <dbReference type="PROSITE" id="PS51669"/>
    </source>
</evidence>
<evidence type="ECO:0000256" key="5">
    <source>
        <dbReference type="ARBA" id="ARBA00022729"/>
    </source>
</evidence>
<keyword evidence="11" id="KW-1185">Reference proteome</keyword>
<evidence type="ECO:0000256" key="3">
    <source>
        <dbReference type="ARBA" id="ARBA00022505"/>
    </source>
</evidence>
<accession>C7MM00</accession>
<evidence type="ECO:0000256" key="4">
    <source>
        <dbReference type="ARBA" id="ARBA00022723"/>
    </source>
</evidence>
<evidence type="ECO:0000256" key="8">
    <source>
        <dbReference type="ARBA" id="ARBA00023014"/>
    </source>
</evidence>
<keyword evidence="2" id="KW-0004">4Fe-4S</keyword>
<dbReference type="InterPro" id="IPR050612">
    <property type="entry name" value="Prok_Mopterin_Oxidored"/>
</dbReference>
<protein>
    <submittedName>
        <fullName evidence="10">Anaerobic dehydrogenase, typically selenocysteine-containing</fullName>
    </submittedName>
</protein>
<keyword evidence="7" id="KW-0408">Iron</keyword>
<dbReference type="Pfam" id="PF00384">
    <property type="entry name" value="Molybdopterin"/>
    <property type="match status" value="1"/>
</dbReference>
<proteinExistence type="inferred from homology"/>
<organism evidence="10 11">
    <name type="scientific">Cryptobacterium curtum (strain ATCC 700683 / DSM 15641 / CCUG 43107 / 12-3)</name>
    <dbReference type="NCBI Taxonomy" id="469378"/>
    <lineage>
        <taxon>Bacteria</taxon>
        <taxon>Bacillati</taxon>
        <taxon>Actinomycetota</taxon>
        <taxon>Coriobacteriia</taxon>
        <taxon>Eggerthellales</taxon>
        <taxon>Eggerthellaceae</taxon>
        <taxon>Cryptobacterium</taxon>
    </lineage>
</organism>
<dbReference type="RefSeq" id="WP_012802629.1">
    <property type="nucleotide sequence ID" value="NC_013170.1"/>
</dbReference>
<keyword evidence="3" id="KW-0500">Molybdenum</keyword>
<dbReference type="Gene3D" id="3.30.2070.10">
    <property type="entry name" value="Formate dehydrogenase/DMSO reductase"/>
    <property type="match status" value="1"/>
</dbReference>
<dbReference type="PROSITE" id="PS51669">
    <property type="entry name" value="4FE4S_MOW_BIS_MGD"/>
    <property type="match status" value="1"/>
</dbReference>
<evidence type="ECO:0000256" key="7">
    <source>
        <dbReference type="ARBA" id="ARBA00023004"/>
    </source>
</evidence>
<dbReference type="SMART" id="SM00926">
    <property type="entry name" value="Molybdop_Fe4S4"/>
    <property type="match status" value="1"/>
</dbReference>
<evidence type="ECO:0000256" key="2">
    <source>
        <dbReference type="ARBA" id="ARBA00022485"/>
    </source>
</evidence>
<dbReference type="GO" id="GO:0016491">
    <property type="term" value="F:oxidoreductase activity"/>
    <property type="evidence" value="ECO:0007669"/>
    <property type="project" value="UniProtKB-KW"/>
</dbReference>
<dbReference type="Gene3D" id="2.20.25.90">
    <property type="entry name" value="ADC-like domains"/>
    <property type="match status" value="1"/>
</dbReference>
<keyword evidence="4" id="KW-0479">Metal-binding</keyword>
<dbReference type="InterPro" id="IPR006656">
    <property type="entry name" value="Mopterin_OxRdtase"/>
</dbReference>
<dbReference type="InterPro" id="IPR006657">
    <property type="entry name" value="MoPterin_dinucl-bd_dom"/>
</dbReference>
<dbReference type="Gene3D" id="3.40.228.10">
    <property type="entry name" value="Dimethylsulfoxide Reductase, domain 2"/>
    <property type="match status" value="1"/>
</dbReference>
<dbReference type="OrthoDB" id="7376058at2"/>
<gene>
    <name evidence="10" type="ordered locus">Ccur_02090</name>
</gene>
<dbReference type="Proteomes" id="UP000000954">
    <property type="component" value="Chromosome"/>
</dbReference>
<evidence type="ECO:0000256" key="1">
    <source>
        <dbReference type="ARBA" id="ARBA00010312"/>
    </source>
</evidence>
<dbReference type="PANTHER" id="PTHR43742:SF9">
    <property type="entry name" value="TETRATHIONATE REDUCTASE SUBUNIT A"/>
    <property type="match status" value="1"/>
</dbReference>
<dbReference type="Pfam" id="PF01568">
    <property type="entry name" value="Molydop_binding"/>
    <property type="match status" value="1"/>
</dbReference>
<dbReference type="InterPro" id="IPR009010">
    <property type="entry name" value="Asp_de-COase-like_dom_sf"/>
</dbReference>
<keyword evidence="8" id="KW-0411">Iron-sulfur</keyword>
<dbReference type="InterPro" id="IPR006963">
    <property type="entry name" value="Mopterin_OxRdtase_4Fe-4S_dom"/>
</dbReference>
<evidence type="ECO:0000256" key="6">
    <source>
        <dbReference type="ARBA" id="ARBA00023002"/>
    </source>
</evidence>
<dbReference type="GO" id="GO:0046872">
    <property type="term" value="F:metal ion binding"/>
    <property type="evidence" value="ECO:0007669"/>
    <property type="project" value="UniProtKB-KW"/>
</dbReference>
<evidence type="ECO:0000313" key="11">
    <source>
        <dbReference type="Proteomes" id="UP000000954"/>
    </source>
</evidence>
<comment type="similarity">
    <text evidence="1">Belongs to the prokaryotic molybdopterin-containing oxidoreductase family.</text>
</comment>
<dbReference type="PROSITE" id="PS51318">
    <property type="entry name" value="TAT"/>
    <property type="match status" value="1"/>
</dbReference>
<dbReference type="HOGENOM" id="CLU_000422_13_3_11"/>
<dbReference type="AlphaFoldDB" id="C7MM00"/>